<evidence type="ECO:0000313" key="4">
    <source>
        <dbReference type="Proteomes" id="UP000256388"/>
    </source>
</evidence>
<feature type="chain" id="PRO_5030063661" evidence="2">
    <location>
        <begin position="19"/>
        <end position="329"/>
    </location>
</feature>
<dbReference type="PROSITE" id="PS51257">
    <property type="entry name" value="PROKAR_LIPOPROTEIN"/>
    <property type="match status" value="1"/>
</dbReference>
<feature type="compositionally biased region" description="Low complexity" evidence="1">
    <location>
        <begin position="79"/>
        <end position="105"/>
    </location>
</feature>
<sequence>MKQISAILAAVLVLVSLAGCSGSNQVDVDATVQAGIQGTQAAQAGVQSQVNEAVAATLTAMPTPTLVPLEELSEEELAQSVEDSVDEAVSAADQASDASDSASSDGEITQDELEDLYYLYYLAIDEAEQALALAEDYYDLYAELFDLTISELEDIEAQLQYIEESAAEVLTVLDDISQTLAQGGEIAQQTIENLQELGQQAAQHAGEIQERLPGWRDIRTQETDSLINQALAVLPNDIAETRAGAVSQVKEYIQSMQNAVSDGRFSLDELNTISQLGANAAASLSHFGGGDLAGLSDAVNGLTRNFAGGQLPDINRGLGSLQNSLPSIR</sequence>
<organism evidence="3 4">
    <name type="scientific">Pelolinea submarina</name>
    <dbReference type="NCBI Taxonomy" id="913107"/>
    <lineage>
        <taxon>Bacteria</taxon>
        <taxon>Bacillati</taxon>
        <taxon>Chloroflexota</taxon>
        <taxon>Anaerolineae</taxon>
        <taxon>Anaerolineales</taxon>
        <taxon>Anaerolineaceae</taxon>
        <taxon>Pelolinea</taxon>
    </lineage>
</organism>
<reference evidence="3 4" key="1">
    <citation type="submission" date="2018-08" db="EMBL/GenBank/DDBJ databases">
        <title>Genomic Encyclopedia of Type Strains, Phase IV (KMG-IV): sequencing the most valuable type-strain genomes for metagenomic binning, comparative biology and taxonomic classification.</title>
        <authorList>
            <person name="Goeker M."/>
        </authorList>
    </citation>
    <scope>NUCLEOTIDE SEQUENCE [LARGE SCALE GENOMIC DNA]</scope>
    <source>
        <strain evidence="3 4">DSM 23923</strain>
    </source>
</reference>
<keyword evidence="4" id="KW-1185">Reference proteome</keyword>
<accession>A0A347ZVJ4</accession>
<dbReference type="EMBL" id="QUMS01000003">
    <property type="protein sequence ID" value="REG07022.1"/>
    <property type="molecule type" value="Genomic_DNA"/>
</dbReference>
<feature type="region of interest" description="Disordered" evidence="1">
    <location>
        <begin position="76"/>
        <end position="107"/>
    </location>
</feature>
<evidence type="ECO:0000256" key="1">
    <source>
        <dbReference type="SAM" id="MobiDB-lite"/>
    </source>
</evidence>
<dbReference type="Proteomes" id="UP000256388">
    <property type="component" value="Unassembled WGS sequence"/>
</dbReference>
<keyword evidence="2" id="KW-0732">Signal</keyword>
<gene>
    <name evidence="3" type="ORF">DFR64_2224</name>
</gene>
<evidence type="ECO:0000256" key="2">
    <source>
        <dbReference type="SAM" id="SignalP"/>
    </source>
</evidence>
<protein>
    <submittedName>
        <fullName evidence="3">Uncharacterized protein</fullName>
    </submittedName>
</protein>
<evidence type="ECO:0000313" key="3">
    <source>
        <dbReference type="EMBL" id="REG07022.1"/>
    </source>
</evidence>
<name>A0A347ZVJ4_9CHLR</name>
<comment type="caution">
    <text evidence="3">The sequence shown here is derived from an EMBL/GenBank/DDBJ whole genome shotgun (WGS) entry which is preliminary data.</text>
</comment>
<dbReference type="AlphaFoldDB" id="A0A347ZVJ4"/>
<proteinExistence type="predicted"/>
<feature type="signal peptide" evidence="2">
    <location>
        <begin position="1"/>
        <end position="18"/>
    </location>
</feature>
<dbReference type="RefSeq" id="WP_116225501.1">
    <property type="nucleotide sequence ID" value="NZ_AP018437.1"/>
</dbReference>